<evidence type="ECO:0000256" key="1">
    <source>
        <dbReference type="SAM" id="MobiDB-lite"/>
    </source>
</evidence>
<evidence type="ECO:0000313" key="3">
    <source>
        <dbReference type="EMBL" id="QDT66625.1"/>
    </source>
</evidence>
<protein>
    <submittedName>
        <fullName evidence="3">Uncharacterized protein</fullName>
    </submittedName>
</protein>
<dbReference type="KEGG" id="chya:V22_38960"/>
<evidence type="ECO:0000313" key="4">
    <source>
        <dbReference type="Proteomes" id="UP000319976"/>
    </source>
</evidence>
<feature type="region of interest" description="Disordered" evidence="1">
    <location>
        <begin position="51"/>
        <end position="75"/>
    </location>
</feature>
<accession>A0A517TE28</accession>
<reference evidence="3 4" key="1">
    <citation type="submission" date="2019-02" db="EMBL/GenBank/DDBJ databases">
        <title>Deep-cultivation of Planctomycetes and their phenomic and genomic characterization uncovers novel biology.</title>
        <authorList>
            <person name="Wiegand S."/>
            <person name="Jogler M."/>
            <person name="Boedeker C."/>
            <person name="Pinto D."/>
            <person name="Vollmers J."/>
            <person name="Rivas-Marin E."/>
            <person name="Kohn T."/>
            <person name="Peeters S.H."/>
            <person name="Heuer A."/>
            <person name="Rast P."/>
            <person name="Oberbeckmann S."/>
            <person name="Bunk B."/>
            <person name="Jeske O."/>
            <person name="Meyerdierks A."/>
            <person name="Storesund J.E."/>
            <person name="Kallscheuer N."/>
            <person name="Luecker S."/>
            <person name="Lage O.M."/>
            <person name="Pohl T."/>
            <person name="Merkel B.J."/>
            <person name="Hornburger P."/>
            <person name="Mueller R.-W."/>
            <person name="Bruemmer F."/>
            <person name="Labrenz M."/>
            <person name="Spormann A.M."/>
            <person name="Op den Camp H."/>
            <person name="Overmann J."/>
            <person name="Amann R."/>
            <person name="Jetten M.S.M."/>
            <person name="Mascher T."/>
            <person name="Medema M.H."/>
            <person name="Devos D.P."/>
            <person name="Kaster A.-K."/>
            <person name="Ovreas L."/>
            <person name="Rohde M."/>
            <person name="Galperin M.Y."/>
            <person name="Jogler C."/>
        </authorList>
    </citation>
    <scope>NUCLEOTIDE SEQUENCE [LARGE SCALE GENOMIC DNA]</scope>
    <source>
        <strain evidence="3 4">V22</strain>
    </source>
</reference>
<gene>
    <name evidence="3" type="ORF">V22_38960</name>
</gene>
<keyword evidence="4" id="KW-1185">Reference proteome</keyword>
<feature type="transmembrane region" description="Helical" evidence="2">
    <location>
        <begin position="12"/>
        <end position="33"/>
    </location>
</feature>
<name>A0A517TE28_9PLAN</name>
<evidence type="ECO:0000256" key="2">
    <source>
        <dbReference type="SAM" id="Phobius"/>
    </source>
</evidence>
<sequence length="75" mass="8274">MKIGTTKIHMKWIWIIGLLVVAIVGGTTLSLWYPAATSWVDSTIATFRGGSGHATDEMAHEDDPHSGHDHEEHDH</sequence>
<feature type="compositionally biased region" description="Basic and acidic residues" evidence="1">
    <location>
        <begin position="54"/>
        <end position="75"/>
    </location>
</feature>
<keyword evidence="2" id="KW-0812">Transmembrane</keyword>
<keyword evidence="2" id="KW-0472">Membrane</keyword>
<keyword evidence="2" id="KW-1133">Transmembrane helix</keyword>
<dbReference type="Proteomes" id="UP000319976">
    <property type="component" value="Chromosome"/>
</dbReference>
<proteinExistence type="predicted"/>
<dbReference type="RefSeq" id="WP_145265860.1">
    <property type="nucleotide sequence ID" value="NZ_CP036316.1"/>
</dbReference>
<dbReference type="EMBL" id="CP036316">
    <property type="protein sequence ID" value="QDT66625.1"/>
    <property type="molecule type" value="Genomic_DNA"/>
</dbReference>
<dbReference type="AlphaFoldDB" id="A0A517TE28"/>
<organism evidence="3 4">
    <name type="scientific">Calycomorphotria hydatis</name>
    <dbReference type="NCBI Taxonomy" id="2528027"/>
    <lineage>
        <taxon>Bacteria</taxon>
        <taxon>Pseudomonadati</taxon>
        <taxon>Planctomycetota</taxon>
        <taxon>Planctomycetia</taxon>
        <taxon>Planctomycetales</taxon>
        <taxon>Planctomycetaceae</taxon>
        <taxon>Calycomorphotria</taxon>
    </lineage>
</organism>